<evidence type="ECO:0000313" key="6">
    <source>
        <dbReference type="Proteomes" id="UP000622317"/>
    </source>
</evidence>
<gene>
    <name evidence="5" type="ORF">IEN85_09320</name>
</gene>
<evidence type="ECO:0000256" key="3">
    <source>
        <dbReference type="SAM" id="Phobius"/>
    </source>
</evidence>
<proteinExistence type="predicted"/>
<dbReference type="Gene3D" id="3.60.21.10">
    <property type="match status" value="1"/>
</dbReference>
<keyword evidence="3" id="KW-0472">Membrane</keyword>
<dbReference type="EMBL" id="JACYFG010000013">
    <property type="protein sequence ID" value="MBD5779694.1"/>
    <property type="molecule type" value="Genomic_DNA"/>
</dbReference>
<comment type="caution">
    <text evidence="5">The sequence shown here is derived from an EMBL/GenBank/DDBJ whole genome shotgun (WGS) entry which is preliminary data.</text>
</comment>
<evidence type="ECO:0000313" key="5">
    <source>
        <dbReference type="EMBL" id="MBD5779694.1"/>
    </source>
</evidence>
<name>A0A927F7B6_9BACT</name>
<dbReference type="InterPro" id="IPR029052">
    <property type="entry name" value="Metallo-depent_PP-like"/>
</dbReference>
<evidence type="ECO:0000259" key="4">
    <source>
        <dbReference type="Pfam" id="PF00149"/>
    </source>
</evidence>
<feature type="transmembrane region" description="Helical" evidence="3">
    <location>
        <begin position="61"/>
        <end position="84"/>
    </location>
</feature>
<keyword evidence="3" id="KW-0812">Transmembrane</keyword>
<accession>A0A927F7B6</accession>
<keyword evidence="6" id="KW-1185">Reference proteome</keyword>
<dbReference type="GO" id="GO:0009245">
    <property type="term" value="P:lipid A biosynthetic process"/>
    <property type="evidence" value="ECO:0007669"/>
    <property type="project" value="TreeGrafter"/>
</dbReference>
<keyword evidence="3" id="KW-1133">Transmembrane helix</keyword>
<dbReference type="GO" id="GO:0046872">
    <property type="term" value="F:metal ion binding"/>
    <property type="evidence" value="ECO:0007669"/>
    <property type="project" value="UniProtKB-KW"/>
</dbReference>
<dbReference type="RefSeq" id="WP_191616826.1">
    <property type="nucleotide sequence ID" value="NZ_JACYFG010000013.1"/>
</dbReference>
<dbReference type="Proteomes" id="UP000622317">
    <property type="component" value="Unassembled WGS sequence"/>
</dbReference>
<reference evidence="5" key="1">
    <citation type="submission" date="2020-09" db="EMBL/GenBank/DDBJ databases">
        <title>Pelagicoccus enzymogenes sp. nov. with an EPS production, isolated from marine sediment.</title>
        <authorList>
            <person name="Feng X."/>
        </authorList>
    </citation>
    <scope>NUCLEOTIDE SEQUENCE</scope>
    <source>
        <strain evidence="5">NFK12</strain>
    </source>
</reference>
<dbReference type="GO" id="GO:0016020">
    <property type="term" value="C:membrane"/>
    <property type="evidence" value="ECO:0007669"/>
    <property type="project" value="GOC"/>
</dbReference>
<dbReference type="CDD" id="cd07385">
    <property type="entry name" value="MPP_YkuE_C"/>
    <property type="match status" value="1"/>
</dbReference>
<dbReference type="InterPro" id="IPR051158">
    <property type="entry name" value="Metallophosphoesterase_sf"/>
</dbReference>
<feature type="transmembrane region" description="Helical" evidence="3">
    <location>
        <begin position="96"/>
        <end position="114"/>
    </location>
</feature>
<organism evidence="5 6">
    <name type="scientific">Pelagicoccus enzymogenes</name>
    <dbReference type="NCBI Taxonomy" id="2773457"/>
    <lineage>
        <taxon>Bacteria</taxon>
        <taxon>Pseudomonadati</taxon>
        <taxon>Verrucomicrobiota</taxon>
        <taxon>Opitutia</taxon>
        <taxon>Puniceicoccales</taxon>
        <taxon>Pelagicoccaceae</taxon>
        <taxon>Pelagicoccus</taxon>
    </lineage>
</organism>
<protein>
    <submittedName>
        <fullName evidence="5">Metallophosphoesterase</fullName>
    </submittedName>
</protein>
<keyword evidence="2" id="KW-0378">Hydrolase</keyword>
<dbReference type="PANTHER" id="PTHR31302:SF31">
    <property type="entry name" value="PHOSPHODIESTERASE YAEI"/>
    <property type="match status" value="1"/>
</dbReference>
<evidence type="ECO:0000256" key="1">
    <source>
        <dbReference type="ARBA" id="ARBA00022723"/>
    </source>
</evidence>
<dbReference type="InterPro" id="IPR004843">
    <property type="entry name" value="Calcineurin-like_PHP"/>
</dbReference>
<evidence type="ECO:0000256" key="2">
    <source>
        <dbReference type="ARBA" id="ARBA00022801"/>
    </source>
</evidence>
<dbReference type="Pfam" id="PF00149">
    <property type="entry name" value="Metallophos"/>
    <property type="match status" value="1"/>
</dbReference>
<dbReference type="AlphaFoldDB" id="A0A927F7B6"/>
<dbReference type="SUPFAM" id="SSF56300">
    <property type="entry name" value="Metallo-dependent phosphatases"/>
    <property type="match status" value="1"/>
</dbReference>
<dbReference type="PANTHER" id="PTHR31302">
    <property type="entry name" value="TRANSMEMBRANE PROTEIN WITH METALLOPHOSPHOESTERASE DOMAIN-RELATED"/>
    <property type="match status" value="1"/>
</dbReference>
<dbReference type="GO" id="GO:0008758">
    <property type="term" value="F:UDP-2,3-diacylglucosamine hydrolase activity"/>
    <property type="evidence" value="ECO:0007669"/>
    <property type="project" value="TreeGrafter"/>
</dbReference>
<sequence length="354" mass="39093">MFFVLVPLILGLINYYLFRTAANAFPALAVFFATSLTLLFLSLFAAIYLERRKRLALSLPFSWIGYSWLGISGIAFSLTCLSDLGQLIGLGYSDRSQFLGIAILTVSLSAWAAYEARRVHVKRVTLRSPKLKGLRKPIRIAQISDLHLGDSSSLKRTRKIVQSINLHEPHLVVSTGDLFDGYLELMAPFVDSLRELEAPLGKFAISGNHEVYAGLEEAMSLTELAGFSLLRNRSQAVNEYLTVAGVEDPASPQRPDEKAALNTLSQIPFHLLLKHRPDFDAESVGKFDLQLSGHTHGGQIAPFHLLTKIAYKAKPGLSELAPDQFLYLSRGTGSWGPQLRLFAPPEITVIELTS</sequence>
<feature type="transmembrane region" description="Helical" evidence="3">
    <location>
        <begin position="29"/>
        <end position="49"/>
    </location>
</feature>
<feature type="domain" description="Calcineurin-like phosphoesterase" evidence="4">
    <location>
        <begin position="138"/>
        <end position="297"/>
    </location>
</feature>
<keyword evidence="1" id="KW-0479">Metal-binding</keyword>